<feature type="transmembrane region" description="Helical" evidence="1">
    <location>
        <begin position="132"/>
        <end position="150"/>
    </location>
</feature>
<proteinExistence type="predicted"/>
<evidence type="ECO:0000256" key="1">
    <source>
        <dbReference type="SAM" id="Phobius"/>
    </source>
</evidence>
<feature type="transmembrane region" description="Helical" evidence="1">
    <location>
        <begin position="20"/>
        <end position="39"/>
    </location>
</feature>
<feature type="transmembrane region" description="Helical" evidence="1">
    <location>
        <begin position="170"/>
        <end position="187"/>
    </location>
</feature>
<gene>
    <name evidence="2" type="ORF">METZ01_LOCUS388376</name>
</gene>
<protein>
    <submittedName>
        <fullName evidence="2">Uncharacterized protein</fullName>
    </submittedName>
</protein>
<keyword evidence="1" id="KW-1133">Transmembrane helix</keyword>
<dbReference type="AlphaFoldDB" id="A0A382UMW8"/>
<sequence>MSIANLFPIGGPLNYSGHVYGGIIAGGAVCFLASTTGDIELGWETLSEMAESPLSPTQNTKTLLGLFTTTLFMALFPDLDVQSIFQRWFFRIVFLLLGIMHFSGRQDLFVMVAFCAILPVLHQHRGWTHWKITPWAIAIFLAIVQEYFLAQQRNLIGFKWSNVLDLLQSYWLFVLACVAGHYMHLFLDARSMRWLKFISNDASHH</sequence>
<dbReference type="Pfam" id="PF04307">
    <property type="entry name" value="YdjM"/>
    <property type="match status" value="1"/>
</dbReference>
<keyword evidence="1" id="KW-0472">Membrane</keyword>
<evidence type="ECO:0000313" key="2">
    <source>
        <dbReference type="EMBL" id="SVD35522.1"/>
    </source>
</evidence>
<dbReference type="EMBL" id="UINC01145412">
    <property type="protein sequence ID" value="SVD35522.1"/>
    <property type="molecule type" value="Genomic_DNA"/>
</dbReference>
<name>A0A382UMW8_9ZZZZ</name>
<keyword evidence="1" id="KW-0812">Transmembrane</keyword>
<reference evidence="2" key="1">
    <citation type="submission" date="2018-05" db="EMBL/GenBank/DDBJ databases">
        <authorList>
            <person name="Lanie J.A."/>
            <person name="Ng W.-L."/>
            <person name="Kazmierczak K.M."/>
            <person name="Andrzejewski T.M."/>
            <person name="Davidsen T.M."/>
            <person name="Wayne K.J."/>
            <person name="Tettelin H."/>
            <person name="Glass J.I."/>
            <person name="Rusch D."/>
            <person name="Podicherti R."/>
            <person name="Tsui H.-C.T."/>
            <person name="Winkler M.E."/>
        </authorList>
    </citation>
    <scope>NUCLEOTIDE SEQUENCE</scope>
</reference>
<accession>A0A382UMW8</accession>
<organism evidence="2">
    <name type="scientific">marine metagenome</name>
    <dbReference type="NCBI Taxonomy" id="408172"/>
    <lineage>
        <taxon>unclassified sequences</taxon>
        <taxon>metagenomes</taxon>
        <taxon>ecological metagenomes</taxon>
    </lineage>
</organism>
<feature type="transmembrane region" description="Helical" evidence="1">
    <location>
        <begin position="88"/>
        <end position="120"/>
    </location>
</feature>
<dbReference type="InterPro" id="IPR007404">
    <property type="entry name" value="YdjM-like"/>
</dbReference>